<dbReference type="EMBL" id="CP004021">
    <property type="protein sequence ID" value="AKK20614.1"/>
    <property type="molecule type" value="Genomic_DNA"/>
</dbReference>
<evidence type="ECO:0000313" key="1">
    <source>
        <dbReference type="EMBL" id="AKK20614.1"/>
    </source>
</evidence>
<gene>
    <name evidence="1" type="ORF">G293_04995</name>
</gene>
<proteinExistence type="predicted"/>
<dbReference type="Proteomes" id="UP000035503">
    <property type="component" value="Chromosome"/>
</dbReference>
<sequence>MVLQVTEKNNLSEITSKNLKGEKIARLYQDGHMAMTGNPANGGWMTLTDTGYVFLEWQLVR</sequence>
<organism evidence="1 2">
    <name type="scientific">Candidatus Liberibacter africanus PTSAPSY</name>
    <dbReference type="NCBI Taxonomy" id="1277257"/>
    <lineage>
        <taxon>Bacteria</taxon>
        <taxon>Pseudomonadati</taxon>
        <taxon>Pseudomonadota</taxon>
        <taxon>Alphaproteobacteria</taxon>
        <taxon>Hyphomicrobiales</taxon>
        <taxon>Rhizobiaceae</taxon>
        <taxon>Liberibacter</taxon>
    </lineage>
</organism>
<accession>A0A0G3I403</accession>
<protein>
    <submittedName>
        <fullName evidence="1">Uncharacterized protein</fullName>
    </submittedName>
</protein>
<dbReference type="AlphaFoldDB" id="A0A0G3I403"/>
<name>A0A0G3I403_LIBAF</name>
<keyword evidence="2" id="KW-1185">Reference proteome</keyword>
<dbReference type="KEGG" id="lau:G293_04995"/>
<evidence type="ECO:0000313" key="2">
    <source>
        <dbReference type="Proteomes" id="UP000035503"/>
    </source>
</evidence>
<reference evidence="1 2" key="1">
    <citation type="journal article" date="2015" name="Genome Announc.">
        <title>Complete Genome Sequence of 'Candidatus Liberibacter africanus,' a Bacterium Associated with Citrus Huanglongbing.</title>
        <authorList>
            <person name="Lin H."/>
            <person name="Pietersen G."/>
            <person name="Han C."/>
            <person name="Read D.A."/>
            <person name="Lou B."/>
            <person name="Gupta G."/>
            <person name="Civerolo E.L."/>
        </authorList>
    </citation>
    <scope>NUCLEOTIDE SEQUENCE [LARGE SCALE GENOMIC DNA]</scope>
    <source>
        <strain evidence="1 2">PTSAPSY</strain>
    </source>
</reference>
<dbReference type="RefSeq" id="WP_047264562.1">
    <property type="nucleotide sequence ID" value="NZ_CP004021.1"/>
</dbReference>